<reference evidence="2" key="1">
    <citation type="journal article" date="2019" name="Int. J. Syst. Evol. Microbiol.">
        <title>The Global Catalogue of Microorganisms (GCM) 10K type strain sequencing project: providing services to taxonomists for standard genome sequencing and annotation.</title>
        <authorList>
            <consortium name="The Broad Institute Genomics Platform"/>
            <consortium name="The Broad Institute Genome Sequencing Center for Infectious Disease"/>
            <person name="Wu L."/>
            <person name="Ma J."/>
        </authorList>
    </citation>
    <scope>NUCLEOTIDE SEQUENCE [LARGE SCALE GENOMIC DNA]</scope>
    <source>
        <strain evidence="2">KACC 12507</strain>
    </source>
</reference>
<proteinExistence type="predicted"/>
<name>A0ABV9LZ11_9ALTE</name>
<comment type="caution">
    <text evidence="1">The sequence shown here is derived from an EMBL/GenBank/DDBJ whole genome shotgun (WGS) entry which is preliminary data.</text>
</comment>
<gene>
    <name evidence="1" type="ORF">ACFO4O_16620</name>
</gene>
<keyword evidence="2" id="KW-1185">Reference proteome</keyword>
<protein>
    <submittedName>
        <fullName evidence="1">Uncharacterized protein</fullName>
    </submittedName>
</protein>
<organism evidence="1 2">
    <name type="scientific">Glaciecola siphonariae</name>
    <dbReference type="NCBI Taxonomy" id="521012"/>
    <lineage>
        <taxon>Bacteria</taxon>
        <taxon>Pseudomonadati</taxon>
        <taxon>Pseudomonadota</taxon>
        <taxon>Gammaproteobacteria</taxon>
        <taxon>Alteromonadales</taxon>
        <taxon>Alteromonadaceae</taxon>
        <taxon>Glaciecola</taxon>
    </lineage>
</organism>
<sequence length="175" mass="19379">MKKIMIPFHATLEELVEYIHSVSSELGLFITVMSLRPFELKEIEGKLSLDELSVDRDIRVLFSAKRPSLDASSSNRFYDSNQGVIGLHIGRMTKQGLKESVLAFMSDDNKHVAMANKVASILKKATKAGAIAVNPVNGAEANARSHRYTIGAKMLYEEGIRLLPLAGHSYFKLSE</sequence>
<dbReference type="EMBL" id="JBHSGU010000025">
    <property type="protein sequence ID" value="MFC4701777.1"/>
    <property type="molecule type" value="Genomic_DNA"/>
</dbReference>
<dbReference type="RefSeq" id="WP_382410572.1">
    <property type="nucleotide sequence ID" value="NZ_JBHSGU010000025.1"/>
</dbReference>
<evidence type="ECO:0000313" key="2">
    <source>
        <dbReference type="Proteomes" id="UP001595897"/>
    </source>
</evidence>
<evidence type="ECO:0000313" key="1">
    <source>
        <dbReference type="EMBL" id="MFC4701777.1"/>
    </source>
</evidence>
<accession>A0ABV9LZ11</accession>
<dbReference type="Proteomes" id="UP001595897">
    <property type="component" value="Unassembled WGS sequence"/>
</dbReference>